<feature type="compositionally biased region" description="Low complexity" evidence="1">
    <location>
        <begin position="45"/>
        <end position="56"/>
    </location>
</feature>
<gene>
    <name evidence="2" type="ORF">ACA1_130530</name>
</gene>
<dbReference type="InterPro" id="IPR011989">
    <property type="entry name" value="ARM-like"/>
</dbReference>
<evidence type="ECO:0000313" key="3">
    <source>
        <dbReference type="Proteomes" id="UP000011083"/>
    </source>
</evidence>
<dbReference type="RefSeq" id="XP_004336871.1">
    <property type="nucleotide sequence ID" value="XM_004336823.1"/>
</dbReference>
<dbReference type="SUPFAM" id="SSF48371">
    <property type="entry name" value="ARM repeat"/>
    <property type="match status" value="1"/>
</dbReference>
<name>L8GQC4_ACACF</name>
<dbReference type="InterPro" id="IPR016024">
    <property type="entry name" value="ARM-type_fold"/>
</dbReference>
<sequence>MVPLFAADEPQSLQVFRKAGGVEAIVRLFLAIDLTSPLPIWAAPEASTTSSTGTASVDNALADGETETGRASGITSESNDDGSAPTPVGDDVSNKNESESESEKEKEKEKENENESEKAGDGAEGERQLEEGGREAAAAAEEASDDALVPLLDTAEPSRSLTHLLVQTLWMFAGSIATPEDRCKVGTAKVIEQATAMFESDRTDIQTKVCSIAFLSCLVRNDKASIPVLMTTRARSVMFRAFAEATPDTDAELLTRLAYALTPILGHNSADRSCSIKTMFQKGIVKHTFDLLEHCLQDDAKYNMTTLALFQILTEMAGFADVATCRQILDRQLAASLIRVVLKRLETSEWAALADTLIVLNSLLSERTAPFRPTRQRFQGVFIETETEVSEAAGRTATGLDALVDVLNQAIHPLAPYAIAAIFLLCEDNAAVQEFMRNNERAMDTLRRFGEPDNPGHAPAQELLLYLSMRHSPQ</sequence>
<dbReference type="Gene3D" id="1.25.10.10">
    <property type="entry name" value="Leucine-rich Repeat Variant"/>
    <property type="match status" value="1"/>
</dbReference>
<dbReference type="AlphaFoldDB" id="L8GQC4"/>
<dbReference type="VEuPathDB" id="AmoebaDB:ACA1_130530"/>
<evidence type="ECO:0000313" key="2">
    <source>
        <dbReference type="EMBL" id="ELR14858.1"/>
    </source>
</evidence>
<dbReference type="KEGG" id="acan:ACA1_130530"/>
<dbReference type="EMBL" id="KB008043">
    <property type="protein sequence ID" value="ELR14858.1"/>
    <property type="molecule type" value="Genomic_DNA"/>
</dbReference>
<protein>
    <submittedName>
        <fullName evidence="2">Uncharacterized protein</fullName>
    </submittedName>
</protein>
<feature type="compositionally biased region" description="Basic and acidic residues" evidence="1">
    <location>
        <begin position="92"/>
        <end position="134"/>
    </location>
</feature>
<dbReference type="Proteomes" id="UP000011083">
    <property type="component" value="Unassembled WGS sequence"/>
</dbReference>
<organism evidence="2 3">
    <name type="scientific">Acanthamoeba castellanii (strain ATCC 30010 / Neff)</name>
    <dbReference type="NCBI Taxonomy" id="1257118"/>
    <lineage>
        <taxon>Eukaryota</taxon>
        <taxon>Amoebozoa</taxon>
        <taxon>Discosea</taxon>
        <taxon>Longamoebia</taxon>
        <taxon>Centramoebida</taxon>
        <taxon>Acanthamoebidae</taxon>
        <taxon>Acanthamoeba</taxon>
    </lineage>
</organism>
<accession>L8GQC4</accession>
<reference evidence="2 3" key="1">
    <citation type="journal article" date="2013" name="Genome Biol.">
        <title>Genome of Acanthamoeba castellanii highlights extensive lateral gene transfer and early evolution of tyrosine kinase signaling.</title>
        <authorList>
            <person name="Clarke M."/>
            <person name="Lohan A.J."/>
            <person name="Liu B."/>
            <person name="Lagkouvardos I."/>
            <person name="Roy S."/>
            <person name="Zafar N."/>
            <person name="Bertelli C."/>
            <person name="Schilde C."/>
            <person name="Kianianmomeni A."/>
            <person name="Burglin T.R."/>
            <person name="Frech C."/>
            <person name="Turcotte B."/>
            <person name="Kopec K.O."/>
            <person name="Synnott J.M."/>
            <person name="Choo C."/>
            <person name="Paponov I."/>
            <person name="Finkler A."/>
            <person name="Soon Heng Tan C."/>
            <person name="Hutchins A.P."/>
            <person name="Weinmeier T."/>
            <person name="Rattei T."/>
            <person name="Chu J.S."/>
            <person name="Gimenez G."/>
            <person name="Irimia M."/>
            <person name="Rigden D.J."/>
            <person name="Fitzpatrick D.A."/>
            <person name="Lorenzo-Morales J."/>
            <person name="Bateman A."/>
            <person name="Chiu C.H."/>
            <person name="Tang P."/>
            <person name="Hegemann P."/>
            <person name="Fromm H."/>
            <person name="Raoult D."/>
            <person name="Greub G."/>
            <person name="Miranda-Saavedra D."/>
            <person name="Chen N."/>
            <person name="Nash P."/>
            <person name="Ginger M.L."/>
            <person name="Horn M."/>
            <person name="Schaap P."/>
            <person name="Caler L."/>
            <person name="Loftus B."/>
        </authorList>
    </citation>
    <scope>NUCLEOTIDE SEQUENCE [LARGE SCALE GENOMIC DNA]</scope>
    <source>
        <strain evidence="2 3">Neff</strain>
    </source>
</reference>
<evidence type="ECO:0000256" key="1">
    <source>
        <dbReference type="SAM" id="MobiDB-lite"/>
    </source>
</evidence>
<dbReference type="GeneID" id="14915450"/>
<proteinExistence type="predicted"/>
<feature type="region of interest" description="Disordered" evidence="1">
    <location>
        <begin position="45"/>
        <end position="143"/>
    </location>
</feature>
<keyword evidence="3" id="KW-1185">Reference proteome</keyword>